<dbReference type="PANTHER" id="PTHR30015">
    <property type="entry name" value="MRR RESTRICTION SYSTEM PROTEIN"/>
    <property type="match status" value="1"/>
</dbReference>
<dbReference type="AlphaFoldDB" id="A0A3D8WTQ9"/>
<organism evidence="2 3">
    <name type="scientific">Priestia megaterium</name>
    <name type="common">Bacillus megaterium</name>
    <dbReference type="NCBI Taxonomy" id="1404"/>
    <lineage>
        <taxon>Bacteria</taxon>
        <taxon>Bacillati</taxon>
        <taxon>Bacillota</taxon>
        <taxon>Bacilli</taxon>
        <taxon>Bacillales</taxon>
        <taxon>Bacillaceae</taxon>
        <taxon>Priestia</taxon>
    </lineage>
</organism>
<comment type="caution">
    <text evidence="2">The sequence shown here is derived from an EMBL/GenBank/DDBJ whole genome shotgun (WGS) entry which is preliminary data.</text>
</comment>
<dbReference type="Pfam" id="PF04471">
    <property type="entry name" value="Mrr_cat"/>
    <property type="match status" value="1"/>
</dbReference>
<dbReference type="GO" id="GO:0015666">
    <property type="term" value="F:restriction endodeoxyribonuclease activity"/>
    <property type="evidence" value="ECO:0007669"/>
    <property type="project" value="TreeGrafter"/>
</dbReference>
<dbReference type="InterPro" id="IPR007560">
    <property type="entry name" value="Restrct_endonuc_IV_Mrr"/>
</dbReference>
<evidence type="ECO:0000313" key="2">
    <source>
        <dbReference type="EMBL" id="RDZ05480.1"/>
    </source>
</evidence>
<dbReference type="Proteomes" id="UP000256519">
    <property type="component" value="Unassembled WGS sequence"/>
</dbReference>
<evidence type="ECO:0000313" key="3">
    <source>
        <dbReference type="Proteomes" id="UP000256519"/>
    </source>
</evidence>
<dbReference type="GO" id="GO:0009307">
    <property type="term" value="P:DNA restriction-modification system"/>
    <property type="evidence" value="ECO:0007669"/>
    <property type="project" value="InterPro"/>
</dbReference>
<sequence length="265" mass="31272">MGSKKKCSRHKETKIETLLTIENKTYISNYCFSCWVDQEFKKEMKKFEKRLKGSNLMWIRNLFSLDKPNFYEFEELYRGHANSEKKNAKKYKAELRQKYYKKYPPTDLNEILKLNRVEFKNYIEALFQKQGFNVTKSREDENVGIDLVIAKKIKSQITRTAVQCKQHKKSVGVSAIQEIFNSQHICKYSKSMIITTSEFTTSAIKKADDLGVELWDKTKLMEEISRTVKTDNNNTLSWDEFLAPHLVEDKFPNKKRTYKKSSSSF</sequence>
<dbReference type="PANTHER" id="PTHR30015:SF6">
    <property type="entry name" value="SLL1429 PROTEIN"/>
    <property type="match status" value="1"/>
</dbReference>
<dbReference type="InterPro" id="IPR011335">
    <property type="entry name" value="Restrct_endonuc-II-like"/>
</dbReference>
<proteinExistence type="predicted"/>
<evidence type="ECO:0000259" key="1">
    <source>
        <dbReference type="Pfam" id="PF04471"/>
    </source>
</evidence>
<dbReference type="Gene3D" id="3.40.1350.10">
    <property type="match status" value="1"/>
</dbReference>
<dbReference type="EMBL" id="PQWM01000080">
    <property type="protein sequence ID" value="RDZ05480.1"/>
    <property type="molecule type" value="Genomic_DNA"/>
</dbReference>
<accession>A0A3D8WTQ9</accession>
<dbReference type="InterPro" id="IPR011856">
    <property type="entry name" value="tRNA_endonuc-like_dom_sf"/>
</dbReference>
<gene>
    <name evidence="2" type="ORF">C3744_29660</name>
</gene>
<dbReference type="GO" id="GO:0003677">
    <property type="term" value="F:DNA binding"/>
    <property type="evidence" value="ECO:0007669"/>
    <property type="project" value="InterPro"/>
</dbReference>
<dbReference type="RefSeq" id="WP_116079169.1">
    <property type="nucleotide sequence ID" value="NZ_CP187634.1"/>
</dbReference>
<name>A0A3D8WTQ9_PRIMG</name>
<feature type="domain" description="Restriction endonuclease type IV Mrr" evidence="1">
    <location>
        <begin position="112"/>
        <end position="222"/>
    </location>
</feature>
<protein>
    <recommendedName>
        <fullName evidence="1">Restriction endonuclease type IV Mrr domain-containing protein</fullName>
    </recommendedName>
</protein>
<dbReference type="InterPro" id="IPR052906">
    <property type="entry name" value="Type_IV_Methyl-Rstrct_Enzyme"/>
</dbReference>
<dbReference type="SUPFAM" id="SSF52980">
    <property type="entry name" value="Restriction endonuclease-like"/>
    <property type="match status" value="1"/>
</dbReference>
<reference evidence="2 3" key="1">
    <citation type="journal article" date="2018" name="Appl. Environ. Microbiol.">
        <title>Antimicrobial susceptibility testing and tentative epidemiological cut-off values of five Bacillus species relevant for use as animal feed additives or for plant protection.</title>
        <authorList>
            <person name="Agerso Y."/>
            <person name="Stuer-Lauridsen B."/>
            <person name="Bjerre K."/>
            <person name="Jensen M.G."/>
            <person name="Johansen E."/>
            <person name="Bennedsen M."/>
            <person name="Brockmann E."/>
            <person name="Nielsen B."/>
        </authorList>
    </citation>
    <scope>NUCLEOTIDE SEQUENCE [LARGE SCALE GENOMIC DNA]</scope>
    <source>
        <strain evidence="2 3">CHCC20162</strain>
    </source>
</reference>